<gene>
    <name evidence="1" type="ORF">K7862_19215</name>
</gene>
<reference evidence="1 2" key="1">
    <citation type="submission" date="2021-08" db="EMBL/GenBank/DDBJ databases">
        <title>WGS of actinomycetes from Thailand.</title>
        <authorList>
            <person name="Thawai C."/>
        </authorList>
    </citation>
    <scope>NUCLEOTIDE SEQUENCE [LARGE SCALE GENOMIC DNA]</scope>
    <source>
        <strain evidence="1 2">PLK6-54</strain>
    </source>
</reference>
<dbReference type="EMBL" id="JAINZZ010000023">
    <property type="protein sequence ID" value="MBY8879752.1"/>
    <property type="molecule type" value="Genomic_DNA"/>
</dbReference>
<evidence type="ECO:0000313" key="2">
    <source>
        <dbReference type="Proteomes" id="UP000778578"/>
    </source>
</evidence>
<dbReference type="RefSeq" id="WP_222964087.1">
    <property type="nucleotide sequence ID" value="NZ_JAINZZ010000023.1"/>
</dbReference>
<comment type="caution">
    <text evidence="1">The sequence shown here is derived from an EMBL/GenBank/DDBJ whole genome shotgun (WGS) entry which is preliminary data.</text>
</comment>
<accession>A0ABS7QCN8</accession>
<dbReference type="Proteomes" id="UP000778578">
    <property type="component" value="Unassembled WGS sequence"/>
</dbReference>
<proteinExistence type="predicted"/>
<protein>
    <submittedName>
        <fullName evidence="1">Uncharacterized protein</fullName>
    </submittedName>
</protein>
<organism evidence="1 2">
    <name type="scientific">Actinacidiphila acidipaludis</name>
    <dbReference type="NCBI Taxonomy" id="2873382"/>
    <lineage>
        <taxon>Bacteria</taxon>
        <taxon>Bacillati</taxon>
        <taxon>Actinomycetota</taxon>
        <taxon>Actinomycetes</taxon>
        <taxon>Kitasatosporales</taxon>
        <taxon>Streptomycetaceae</taxon>
        <taxon>Actinacidiphila</taxon>
    </lineage>
</organism>
<evidence type="ECO:0000313" key="1">
    <source>
        <dbReference type="EMBL" id="MBY8879752.1"/>
    </source>
</evidence>
<sequence>MTNVNDVVAAKVEAARQRIAAEKADRERRKRARSAGLAARHARKLLNLGVSNATPAPSGA</sequence>
<name>A0ABS7QCN8_9ACTN</name>
<keyword evidence="2" id="KW-1185">Reference proteome</keyword>